<evidence type="ECO:0000256" key="1">
    <source>
        <dbReference type="SAM" id="MobiDB-lite"/>
    </source>
</evidence>
<evidence type="ECO:0000313" key="3">
    <source>
        <dbReference type="Proteomes" id="UP000198339"/>
    </source>
</evidence>
<reference evidence="2 3" key="1">
    <citation type="submission" date="2017-06" db="EMBL/GenBank/DDBJ databases">
        <authorList>
            <person name="Kim H.J."/>
            <person name="Triplett B.A."/>
        </authorList>
    </citation>
    <scope>NUCLEOTIDE SEQUENCE [LARGE SCALE GENOMIC DNA]</scope>
    <source>
        <strain evidence="2 3">DS15</strain>
    </source>
</reference>
<name>A0A239KSN8_9SPHN</name>
<dbReference type="AlphaFoldDB" id="A0A239KSN8"/>
<protein>
    <submittedName>
        <fullName evidence="2">Uncharacterized protein</fullName>
    </submittedName>
</protein>
<dbReference type="RefSeq" id="WP_089217108.1">
    <property type="nucleotide sequence ID" value="NZ_FZPA01000015.1"/>
</dbReference>
<gene>
    <name evidence="2" type="ORF">SAMN06295955_115100</name>
</gene>
<accession>A0A239KSN8</accession>
<dbReference type="OrthoDB" id="7584085at2"/>
<keyword evidence="3" id="KW-1185">Reference proteome</keyword>
<proteinExistence type="predicted"/>
<feature type="region of interest" description="Disordered" evidence="1">
    <location>
        <begin position="68"/>
        <end position="91"/>
    </location>
</feature>
<sequence>MPRQFVACKFRSSDTRTYTYANDGDPVAPGDMVKVPDRSGDGWKRVHVVSISDDAPPFECKPILGLAPQEEDAAPETETAADPLDGDEMPF</sequence>
<organism evidence="2 3">
    <name type="scientific">Sphingopyxis indica</name>
    <dbReference type="NCBI Taxonomy" id="436663"/>
    <lineage>
        <taxon>Bacteria</taxon>
        <taxon>Pseudomonadati</taxon>
        <taxon>Pseudomonadota</taxon>
        <taxon>Alphaproteobacteria</taxon>
        <taxon>Sphingomonadales</taxon>
        <taxon>Sphingomonadaceae</taxon>
        <taxon>Sphingopyxis</taxon>
    </lineage>
</organism>
<dbReference type="Proteomes" id="UP000198339">
    <property type="component" value="Unassembled WGS sequence"/>
</dbReference>
<dbReference type="EMBL" id="FZPA01000015">
    <property type="protein sequence ID" value="SNT20224.1"/>
    <property type="molecule type" value="Genomic_DNA"/>
</dbReference>
<evidence type="ECO:0000313" key="2">
    <source>
        <dbReference type="EMBL" id="SNT20224.1"/>
    </source>
</evidence>